<keyword evidence="3" id="KW-1185">Reference proteome</keyword>
<reference evidence="2" key="1">
    <citation type="submission" date="2023-05" db="EMBL/GenBank/DDBJ databases">
        <title>Anaerotaeda fermentans gen. nov., sp. nov., a novel anaerobic planctomycete of the new family within the order Sedimentisphaerales isolated from Taman Peninsula, Russia.</title>
        <authorList>
            <person name="Khomyakova M.A."/>
            <person name="Merkel A.Y."/>
            <person name="Slobodkin A.I."/>
        </authorList>
    </citation>
    <scope>NUCLEOTIDE SEQUENCE</scope>
    <source>
        <strain evidence="2">M17dextr</strain>
    </source>
</reference>
<protein>
    <submittedName>
        <fullName evidence="2">Type I-E CRISPR-associated protein Cas7/Cse4/CasC</fullName>
    </submittedName>
</protein>
<organism evidence="2 3">
    <name type="scientific">Anaerobaca lacustris</name>
    <dbReference type="NCBI Taxonomy" id="3044600"/>
    <lineage>
        <taxon>Bacteria</taxon>
        <taxon>Pseudomonadati</taxon>
        <taxon>Planctomycetota</taxon>
        <taxon>Phycisphaerae</taxon>
        <taxon>Sedimentisphaerales</taxon>
        <taxon>Anaerobacaceae</taxon>
        <taxon>Anaerobaca</taxon>
    </lineage>
</organism>
<accession>A0AAW6TXY0</accession>
<dbReference type="InterPro" id="IPR010148">
    <property type="entry name" value="CRISPR-assoc_prot_CT1975"/>
</dbReference>
<name>A0AAW6TXY0_9BACT</name>
<evidence type="ECO:0000313" key="3">
    <source>
        <dbReference type="Proteomes" id="UP001431776"/>
    </source>
</evidence>
<comment type="caution">
    <text evidence="2">The sequence shown here is derived from an EMBL/GenBank/DDBJ whole genome shotgun (WGS) entry which is preliminary data.</text>
</comment>
<feature type="region of interest" description="Disordered" evidence="1">
    <location>
        <begin position="100"/>
        <end position="130"/>
    </location>
</feature>
<evidence type="ECO:0000313" key="2">
    <source>
        <dbReference type="EMBL" id="MDI6450517.1"/>
    </source>
</evidence>
<proteinExistence type="predicted"/>
<sequence length="428" mass="46387">MFIQIHMLQSMPPGNLNRDETGQPKKCIFGGVTRGRISSQCLKRSIRRSEHFKTAFGDALADRTTYLPRMVADILREESGADIPDGELDLLMTAIASRFKKEKSQKQPEEPEEENAPEAETSSPVPGGTGQTAQLVFFPPPFAAAIAKLISAFRRTDLRAYQHFIGTLTPKPKKDEKKLLDEKVNELLRDIAKASNSLTVDIGLFGRMTTSDLVVNVEAACQVAHAISTHETVIESDYFTAMDDRKANYTTNQVEKAGAAFLGSGETETFYNASVYYKYLNLDLDALKTHLNLNGQAWPDSEAAKAVGALLTAAALANPSGKQNSFASHGIPEVILVELSNVKRPISYANAFLQAVEGPNHLTCSADALKTYVEAVTPAFAPPDTERYLLAVGHAKTTIGGTTPVETLDKLVEAVSKASVAPRAETTA</sequence>
<dbReference type="EMBL" id="JASCXX010000021">
    <property type="protein sequence ID" value="MDI6450517.1"/>
    <property type="molecule type" value="Genomic_DNA"/>
</dbReference>
<gene>
    <name evidence="2" type="ORF">QJ522_15760</name>
</gene>
<dbReference type="Pfam" id="PF09344">
    <property type="entry name" value="Cas_CT1975"/>
    <property type="match status" value="1"/>
</dbReference>
<dbReference type="AlphaFoldDB" id="A0AAW6TXY0"/>
<dbReference type="RefSeq" id="WP_349245928.1">
    <property type="nucleotide sequence ID" value="NZ_JASCXX010000021.1"/>
</dbReference>
<evidence type="ECO:0000256" key="1">
    <source>
        <dbReference type="SAM" id="MobiDB-lite"/>
    </source>
</evidence>
<dbReference type="Proteomes" id="UP001431776">
    <property type="component" value="Unassembled WGS sequence"/>
</dbReference>